<gene>
    <name evidence="1" type="ORF">IRJ41_016415</name>
</gene>
<evidence type="ECO:0000313" key="2">
    <source>
        <dbReference type="Proteomes" id="UP001059041"/>
    </source>
</evidence>
<proteinExistence type="predicted"/>
<keyword evidence="2" id="KW-1185">Reference proteome</keyword>
<organism evidence="1 2">
    <name type="scientific">Triplophysa rosa</name>
    <name type="common">Cave loach</name>
    <dbReference type="NCBI Taxonomy" id="992332"/>
    <lineage>
        <taxon>Eukaryota</taxon>
        <taxon>Metazoa</taxon>
        <taxon>Chordata</taxon>
        <taxon>Craniata</taxon>
        <taxon>Vertebrata</taxon>
        <taxon>Euteleostomi</taxon>
        <taxon>Actinopterygii</taxon>
        <taxon>Neopterygii</taxon>
        <taxon>Teleostei</taxon>
        <taxon>Ostariophysi</taxon>
        <taxon>Cypriniformes</taxon>
        <taxon>Nemacheilidae</taxon>
        <taxon>Triplophysa</taxon>
    </lineage>
</organism>
<accession>A0A9W7WV08</accession>
<protein>
    <submittedName>
        <fullName evidence="1">Uncharacterized protein</fullName>
    </submittedName>
</protein>
<dbReference type="AlphaFoldDB" id="A0A9W7WV08"/>
<sequence>QLGIRDKGTTVKYQTGQVMVDLDILVQPHHIVYISACGGVTVESKSMEGDDTLNKPIQLKVVKVLGNVTAAWCKNLQSQRKPFTVEVWFQKGMGVGCLPELL</sequence>
<dbReference type="EMBL" id="JAFHDT010000006">
    <property type="protein sequence ID" value="KAI7808868.1"/>
    <property type="molecule type" value="Genomic_DNA"/>
</dbReference>
<comment type="caution">
    <text evidence="1">The sequence shown here is derived from an EMBL/GenBank/DDBJ whole genome shotgun (WGS) entry which is preliminary data.</text>
</comment>
<name>A0A9W7WV08_TRIRA</name>
<evidence type="ECO:0000313" key="1">
    <source>
        <dbReference type="EMBL" id="KAI7808868.1"/>
    </source>
</evidence>
<dbReference type="Proteomes" id="UP001059041">
    <property type="component" value="Linkage Group LG6"/>
</dbReference>
<reference evidence="1" key="1">
    <citation type="submission" date="2021-02" db="EMBL/GenBank/DDBJ databases">
        <title>Comparative genomics reveals that relaxation of natural selection precedes convergent phenotypic evolution of cavefish.</title>
        <authorList>
            <person name="Peng Z."/>
        </authorList>
    </citation>
    <scope>NUCLEOTIDE SEQUENCE</scope>
    <source>
        <tissue evidence="1">Muscle</tissue>
    </source>
</reference>
<feature type="non-terminal residue" evidence="1">
    <location>
        <position position="102"/>
    </location>
</feature>